<evidence type="ECO:0000256" key="3">
    <source>
        <dbReference type="ARBA" id="ARBA00023172"/>
    </source>
</evidence>
<dbReference type="STRING" id="1817893.AUJ66_04405"/>
<name>A0A1J4SEK9_9BACT</name>
<keyword evidence="2 4" id="KW-0238">DNA-binding</keyword>
<evidence type="ECO:0000256" key="2">
    <source>
        <dbReference type="ARBA" id="ARBA00023125"/>
    </source>
</evidence>
<keyword evidence="3" id="KW-0233">DNA recombination</keyword>
<evidence type="ECO:0008006" key="9">
    <source>
        <dbReference type="Google" id="ProtNLM"/>
    </source>
</evidence>
<keyword evidence="1" id="KW-0229">DNA integration</keyword>
<dbReference type="InterPro" id="IPR013762">
    <property type="entry name" value="Integrase-like_cat_sf"/>
</dbReference>
<dbReference type="Proteomes" id="UP000182278">
    <property type="component" value="Unassembled WGS sequence"/>
</dbReference>
<dbReference type="PANTHER" id="PTHR30349:SF81">
    <property type="entry name" value="TYROSINE RECOMBINASE XERC"/>
    <property type="match status" value="1"/>
</dbReference>
<dbReference type="InterPro" id="IPR050090">
    <property type="entry name" value="Tyrosine_recombinase_XerCD"/>
</dbReference>
<dbReference type="Pfam" id="PF00589">
    <property type="entry name" value="Phage_integrase"/>
    <property type="match status" value="1"/>
</dbReference>
<evidence type="ECO:0000256" key="1">
    <source>
        <dbReference type="ARBA" id="ARBA00022908"/>
    </source>
</evidence>
<evidence type="ECO:0000259" key="6">
    <source>
        <dbReference type="PROSITE" id="PS51900"/>
    </source>
</evidence>
<protein>
    <recommendedName>
        <fullName evidence="9">Integrase</fullName>
    </recommendedName>
</protein>
<sequence length="347" mass="40078">MNEAFLLSNHLKLFFTSYLQGQRGLSKNTISSYRDTFRLLLNFLSVKNGGDFLKEFTVFDLDVKTVLSFLNYLEDKEKGRGNRPCSRNLRLAAIHCFFRYLNLQSEVYAPQAKKILSIPVKRTSSSTIAYLEKEEMELLFRQIDSFKKEGFRDLALILLMYNTGARADEVAHTKISSLSLEGNLQVRIWGKGDKERICPLWPSTARLLKTYVGKYRRTPQKGSEDYLFINQRGQSLTRFGVWDIVKKYLQAAAKKNKRLEEKHLSAHSLRHTTAVHLLESGVELNLIKAWLGHASISTTSRYLDVDLKKKREVLTKFAPPNYVVSFFDEKDNQSEQDKNIFDLLKSL</sequence>
<dbReference type="PROSITE" id="PS51898">
    <property type="entry name" value="TYR_RECOMBINASE"/>
    <property type="match status" value="1"/>
</dbReference>
<feature type="domain" description="Core-binding (CB)" evidence="6">
    <location>
        <begin position="1"/>
        <end position="102"/>
    </location>
</feature>
<gene>
    <name evidence="7" type="ORF">AUJ66_04405</name>
</gene>
<dbReference type="SUPFAM" id="SSF56349">
    <property type="entry name" value="DNA breaking-rejoining enzymes"/>
    <property type="match status" value="1"/>
</dbReference>
<dbReference type="EMBL" id="MNUO01000065">
    <property type="protein sequence ID" value="OIN97084.1"/>
    <property type="molecule type" value="Genomic_DNA"/>
</dbReference>
<dbReference type="InterPro" id="IPR002104">
    <property type="entry name" value="Integrase_catalytic"/>
</dbReference>
<dbReference type="PROSITE" id="PS51900">
    <property type="entry name" value="CB"/>
    <property type="match status" value="1"/>
</dbReference>
<dbReference type="Gene3D" id="1.10.443.10">
    <property type="entry name" value="Intergrase catalytic core"/>
    <property type="match status" value="1"/>
</dbReference>
<dbReference type="PANTHER" id="PTHR30349">
    <property type="entry name" value="PHAGE INTEGRASE-RELATED"/>
    <property type="match status" value="1"/>
</dbReference>
<accession>A0A1J4SEK9</accession>
<evidence type="ECO:0000313" key="8">
    <source>
        <dbReference type="Proteomes" id="UP000182278"/>
    </source>
</evidence>
<dbReference type="Gene3D" id="1.10.150.130">
    <property type="match status" value="1"/>
</dbReference>
<dbReference type="InterPro" id="IPR004107">
    <property type="entry name" value="Integrase_SAM-like_N"/>
</dbReference>
<dbReference type="InterPro" id="IPR011010">
    <property type="entry name" value="DNA_brk_join_enz"/>
</dbReference>
<evidence type="ECO:0000259" key="5">
    <source>
        <dbReference type="PROSITE" id="PS51898"/>
    </source>
</evidence>
<proteinExistence type="predicted"/>
<comment type="caution">
    <text evidence="7">The sequence shown here is derived from an EMBL/GenBank/DDBJ whole genome shotgun (WGS) entry which is preliminary data.</text>
</comment>
<dbReference type="Pfam" id="PF02899">
    <property type="entry name" value="Phage_int_SAM_1"/>
    <property type="match status" value="1"/>
</dbReference>
<evidence type="ECO:0000313" key="7">
    <source>
        <dbReference type="EMBL" id="OIN97084.1"/>
    </source>
</evidence>
<organism evidence="7 8">
    <name type="scientific">Candidatus Desantisbacteria bacterium CG1_02_38_46</name>
    <dbReference type="NCBI Taxonomy" id="1817893"/>
    <lineage>
        <taxon>Bacteria</taxon>
        <taxon>Candidatus Desantisiibacteriota</taxon>
    </lineage>
</organism>
<dbReference type="GO" id="GO:0006310">
    <property type="term" value="P:DNA recombination"/>
    <property type="evidence" value="ECO:0007669"/>
    <property type="project" value="UniProtKB-KW"/>
</dbReference>
<dbReference type="GO" id="GO:0015074">
    <property type="term" value="P:DNA integration"/>
    <property type="evidence" value="ECO:0007669"/>
    <property type="project" value="UniProtKB-KW"/>
</dbReference>
<dbReference type="InterPro" id="IPR010998">
    <property type="entry name" value="Integrase_recombinase_N"/>
</dbReference>
<dbReference type="GO" id="GO:0003677">
    <property type="term" value="F:DNA binding"/>
    <property type="evidence" value="ECO:0007669"/>
    <property type="project" value="UniProtKB-UniRule"/>
</dbReference>
<reference evidence="7 8" key="1">
    <citation type="journal article" date="2016" name="Environ. Microbiol.">
        <title>Genomic resolution of a cold subsurface aquifer community provides metabolic insights for novel microbes adapted to high CO concentrations.</title>
        <authorList>
            <person name="Probst A.J."/>
            <person name="Castelle C.J."/>
            <person name="Singh A."/>
            <person name="Brown C.T."/>
            <person name="Anantharaman K."/>
            <person name="Sharon I."/>
            <person name="Hug L.A."/>
            <person name="Burstein D."/>
            <person name="Emerson J.B."/>
            <person name="Thomas B.C."/>
            <person name="Banfield J.F."/>
        </authorList>
    </citation>
    <scope>NUCLEOTIDE SEQUENCE [LARGE SCALE GENOMIC DNA]</scope>
    <source>
        <strain evidence="7">CG1_02_38_46</strain>
    </source>
</reference>
<dbReference type="InterPro" id="IPR044068">
    <property type="entry name" value="CB"/>
</dbReference>
<dbReference type="AlphaFoldDB" id="A0A1J4SEK9"/>
<feature type="domain" description="Tyr recombinase" evidence="5">
    <location>
        <begin position="126"/>
        <end position="315"/>
    </location>
</feature>
<evidence type="ECO:0000256" key="4">
    <source>
        <dbReference type="PROSITE-ProRule" id="PRU01248"/>
    </source>
</evidence>